<comment type="caution">
    <text evidence="6">The sequence shown here is derived from an EMBL/GenBank/DDBJ whole genome shotgun (WGS) entry which is preliminary data.</text>
</comment>
<evidence type="ECO:0000313" key="6">
    <source>
        <dbReference type="EMBL" id="OCX20698.1"/>
    </source>
</evidence>
<dbReference type="PANTHER" id="PTHR30222:SF17">
    <property type="entry name" value="SPERMIDINE_PUTRESCINE-BINDING PERIPLASMIC PROTEIN"/>
    <property type="match status" value="1"/>
</dbReference>
<organism evidence="6 7">
    <name type="scientific">Mesorhizobium hungaricum</name>
    <dbReference type="NCBI Taxonomy" id="1566387"/>
    <lineage>
        <taxon>Bacteria</taxon>
        <taxon>Pseudomonadati</taxon>
        <taxon>Pseudomonadota</taxon>
        <taxon>Alphaproteobacteria</taxon>
        <taxon>Hyphomicrobiales</taxon>
        <taxon>Phyllobacteriaceae</taxon>
        <taxon>Mesorhizobium</taxon>
    </lineage>
</organism>
<accession>A0A1C2E142</accession>
<feature type="signal peptide" evidence="5">
    <location>
        <begin position="1"/>
        <end position="25"/>
    </location>
</feature>
<dbReference type="RefSeq" id="WP_065997597.1">
    <property type="nucleotide sequence ID" value="NZ_MDEO01000029.1"/>
</dbReference>
<keyword evidence="3 5" id="KW-0732">Signal</keyword>
<dbReference type="GO" id="GO:0015846">
    <property type="term" value="P:polyamine transport"/>
    <property type="evidence" value="ECO:0007669"/>
    <property type="project" value="InterPro"/>
</dbReference>
<sequence length="359" mass="38903">MILRKLAAGLIGAAALMTISGAAHAEKLRLLTWGGYAPDNVVQLFEKENPDINVEVTLSNNEEIIAKLRATGGAGFDLAQPSHDRILAAQKEYDIYKPMDLTKINTATMQDNLLEAVKANTTIDGKVYAVPHQWGTSGLIADISKAPNVKGWGDLCDPQYKGRTSMRLKRTILLGTAFSLGKDPFALYADKAGYQKMLDEVTDKLIACKSNVKTYWNGGDDLSTLLLSGEVIASETWDSTAFKLYGQNKNLVYVPPATGALAWIDTFAIPRKGKADDAAYKWINFVLRPDIVKLMSDSTGAISAVKGGVDLLPDDKKAAVKVAFDDKAMANLKFFANIPPGLEDMEGKALERIKAATSN</sequence>
<dbReference type="AlphaFoldDB" id="A0A1C2E142"/>
<proteinExistence type="predicted"/>
<evidence type="ECO:0000256" key="3">
    <source>
        <dbReference type="ARBA" id="ARBA00022729"/>
    </source>
</evidence>
<dbReference type="Gene3D" id="3.40.190.10">
    <property type="entry name" value="Periplasmic binding protein-like II"/>
    <property type="match status" value="2"/>
</dbReference>
<keyword evidence="2" id="KW-0813">Transport</keyword>
<dbReference type="OrthoDB" id="6776301at2"/>
<reference evidence="6 7" key="1">
    <citation type="submission" date="2016-08" db="EMBL/GenBank/DDBJ databases">
        <title>Whole genome sequence of Mesorhizobium sp. strain UASWS1009 isolated from industrial sewage.</title>
        <authorList>
            <person name="Crovadore J."/>
            <person name="Calmin G."/>
            <person name="Chablais R."/>
            <person name="Cochard B."/>
            <person name="Lefort F."/>
        </authorList>
    </citation>
    <scope>NUCLEOTIDE SEQUENCE [LARGE SCALE GENOMIC DNA]</scope>
    <source>
        <strain evidence="6 7">UASWS1009</strain>
    </source>
</reference>
<evidence type="ECO:0000313" key="7">
    <source>
        <dbReference type="Proteomes" id="UP000094412"/>
    </source>
</evidence>
<evidence type="ECO:0000256" key="1">
    <source>
        <dbReference type="ARBA" id="ARBA00004418"/>
    </source>
</evidence>
<keyword evidence="7" id="KW-1185">Reference proteome</keyword>
<keyword evidence="4" id="KW-0574">Periplasm</keyword>
<dbReference type="GO" id="GO:0019808">
    <property type="term" value="F:polyamine binding"/>
    <property type="evidence" value="ECO:0007669"/>
    <property type="project" value="InterPro"/>
</dbReference>
<feature type="chain" id="PRO_5008659936" evidence="5">
    <location>
        <begin position="26"/>
        <end position="359"/>
    </location>
</feature>
<comment type="subcellular location">
    <subcellularLocation>
        <location evidence="1">Periplasm</location>
    </subcellularLocation>
</comment>
<dbReference type="SUPFAM" id="SSF53850">
    <property type="entry name" value="Periplasmic binding protein-like II"/>
    <property type="match status" value="1"/>
</dbReference>
<dbReference type="STRING" id="1566387.QV13_08475"/>
<dbReference type="PANTHER" id="PTHR30222">
    <property type="entry name" value="SPERMIDINE/PUTRESCINE-BINDING PERIPLASMIC PROTEIN"/>
    <property type="match status" value="1"/>
</dbReference>
<dbReference type="InterPro" id="IPR006059">
    <property type="entry name" value="SBP"/>
</dbReference>
<dbReference type="GO" id="GO:0042597">
    <property type="term" value="C:periplasmic space"/>
    <property type="evidence" value="ECO:0007669"/>
    <property type="project" value="UniProtKB-SubCell"/>
</dbReference>
<evidence type="ECO:0000256" key="2">
    <source>
        <dbReference type="ARBA" id="ARBA00022448"/>
    </source>
</evidence>
<dbReference type="Pfam" id="PF13416">
    <property type="entry name" value="SBP_bac_8"/>
    <property type="match status" value="1"/>
</dbReference>
<name>A0A1C2E142_9HYPH</name>
<dbReference type="Proteomes" id="UP000094412">
    <property type="component" value="Unassembled WGS sequence"/>
</dbReference>
<dbReference type="InterPro" id="IPR001188">
    <property type="entry name" value="Sperm_putr-bd"/>
</dbReference>
<protein>
    <submittedName>
        <fullName evidence="6">Spermidine/putrescine ABC transporter substrate-binding protein</fullName>
    </submittedName>
</protein>
<dbReference type="PRINTS" id="PR00909">
    <property type="entry name" value="SPERMDNBNDNG"/>
</dbReference>
<evidence type="ECO:0000256" key="4">
    <source>
        <dbReference type="ARBA" id="ARBA00022764"/>
    </source>
</evidence>
<evidence type="ECO:0000256" key="5">
    <source>
        <dbReference type="SAM" id="SignalP"/>
    </source>
</evidence>
<dbReference type="EMBL" id="MDEO01000029">
    <property type="protein sequence ID" value="OCX20698.1"/>
    <property type="molecule type" value="Genomic_DNA"/>
</dbReference>
<gene>
    <name evidence="6" type="ORF">QV13_08475</name>
</gene>